<sequence length="219" mass="24222">MYSNLSTQCSNAPLGALQVTISIDHSRHDEPQVYTTGSVIAGQAIIHSDTAVYCEEAEILLLGLAGTRLELTRQKPTRALSPFLKMYMTAEQESGSLELDSPFPGFIAAGELISIPFSFVVPQYLLQDSCNHHCASLAIWERHSHLPPTLDGANTEEQEFLARGRIQYYVEMRLRCHETSVNDGDVGSIICPEHDNSRVIAGRQMVSILPALPELPLFR</sequence>
<dbReference type="InterPro" id="IPR014752">
    <property type="entry name" value="Arrestin-like_C"/>
</dbReference>
<organism evidence="1 2">
    <name type="scientific">Beauveria brongniartii RCEF 3172</name>
    <dbReference type="NCBI Taxonomy" id="1081107"/>
    <lineage>
        <taxon>Eukaryota</taxon>
        <taxon>Fungi</taxon>
        <taxon>Dikarya</taxon>
        <taxon>Ascomycota</taxon>
        <taxon>Pezizomycotina</taxon>
        <taxon>Sordariomycetes</taxon>
        <taxon>Hypocreomycetidae</taxon>
        <taxon>Hypocreales</taxon>
        <taxon>Cordycipitaceae</taxon>
        <taxon>Beauveria</taxon>
        <taxon>Beauveria brongniartii</taxon>
    </lineage>
</organism>
<name>A0A167BNA0_9HYPO</name>
<protein>
    <submittedName>
        <fullName evidence="1">Arrestin</fullName>
    </submittedName>
</protein>
<proteinExistence type="predicted"/>
<dbReference type="Proteomes" id="UP000076863">
    <property type="component" value="Unassembled WGS sequence"/>
</dbReference>
<dbReference type="EMBL" id="AZHA01000020">
    <property type="protein sequence ID" value="OAA40229.1"/>
    <property type="molecule type" value="Genomic_DNA"/>
</dbReference>
<evidence type="ECO:0000313" key="1">
    <source>
        <dbReference type="EMBL" id="OAA40229.1"/>
    </source>
</evidence>
<dbReference type="OrthoDB" id="2283785at2759"/>
<gene>
    <name evidence="1" type="ORF">BBO_06287</name>
</gene>
<dbReference type="Gene3D" id="2.60.40.640">
    <property type="match status" value="1"/>
</dbReference>
<reference evidence="1 2" key="1">
    <citation type="journal article" date="2016" name="Genome Biol. Evol.">
        <title>Divergent and convergent evolution of fungal pathogenicity.</title>
        <authorList>
            <person name="Shang Y."/>
            <person name="Xiao G."/>
            <person name="Zheng P."/>
            <person name="Cen K."/>
            <person name="Zhan S."/>
            <person name="Wang C."/>
        </authorList>
    </citation>
    <scope>NUCLEOTIDE SEQUENCE [LARGE SCALE GENOMIC DNA]</scope>
    <source>
        <strain evidence="1 2">RCEF 3172</strain>
    </source>
</reference>
<accession>A0A167BNA0</accession>
<evidence type="ECO:0000313" key="2">
    <source>
        <dbReference type="Proteomes" id="UP000076863"/>
    </source>
</evidence>
<keyword evidence="2" id="KW-1185">Reference proteome</keyword>
<comment type="caution">
    <text evidence="1">The sequence shown here is derived from an EMBL/GenBank/DDBJ whole genome shotgun (WGS) entry which is preliminary data.</text>
</comment>
<dbReference type="AlphaFoldDB" id="A0A167BNA0"/>